<sequence>MNEVTEKLLVQGGEAIAKVMEYVESTESFVVEQAPLLVQEILTYSLFYNGVWSVFWGLAFGGVMYATVKLWRILDTSKNGEDPCFAFMLGLFGGGATLAGFLVCLFTVAKIILAPRLFLMEQLKGLL</sequence>
<keyword evidence="1" id="KW-0472">Membrane</keyword>
<comment type="caution">
    <text evidence="2">The sequence shown here is derived from an EMBL/GenBank/DDBJ whole genome shotgun (WGS) entry which is preliminary data.</text>
</comment>
<protein>
    <submittedName>
        <fullName evidence="2">Uncharacterized protein</fullName>
    </submittedName>
</protein>
<evidence type="ECO:0000256" key="1">
    <source>
        <dbReference type="SAM" id="Phobius"/>
    </source>
</evidence>
<reference evidence="2" key="1">
    <citation type="journal article" date="2015" name="Nature">
        <title>Complex archaea that bridge the gap between prokaryotes and eukaryotes.</title>
        <authorList>
            <person name="Spang A."/>
            <person name="Saw J.H."/>
            <person name="Jorgensen S.L."/>
            <person name="Zaremba-Niedzwiedzka K."/>
            <person name="Martijn J."/>
            <person name="Lind A.E."/>
            <person name="van Eijk R."/>
            <person name="Schleper C."/>
            <person name="Guy L."/>
            <person name="Ettema T.J."/>
        </authorList>
    </citation>
    <scope>NUCLEOTIDE SEQUENCE</scope>
</reference>
<evidence type="ECO:0000313" key="2">
    <source>
        <dbReference type="EMBL" id="KKN92474.1"/>
    </source>
</evidence>
<feature type="transmembrane region" description="Helical" evidence="1">
    <location>
        <begin position="46"/>
        <end position="65"/>
    </location>
</feature>
<keyword evidence="1" id="KW-1133">Transmembrane helix</keyword>
<dbReference type="AlphaFoldDB" id="A0A0F9ULI6"/>
<organism evidence="2">
    <name type="scientific">marine sediment metagenome</name>
    <dbReference type="NCBI Taxonomy" id="412755"/>
    <lineage>
        <taxon>unclassified sequences</taxon>
        <taxon>metagenomes</taxon>
        <taxon>ecological metagenomes</taxon>
    </lineage>
</organism>
<keyword evidence="1" id="KW-0812">Transmembrane</keyword>
<proteinExistence type="predicted"/>
<dbReference type="EMBL" id="LAZR01000095">
    <property type="protein sequence ID" value="KKN92474.1"/>
    <property type="molecule type" value="Genomic_DNA"/>
</dbReference>
<accession>A0A0F9ULI6</accession>
<name>A0A0F9ULI6_9ZZZZ</name>
<gene>
    <name evidence="2" type="ORF">LCGC14_0209650</name>
</gene>
<feature type="transmembrane region" description="Helical" evidence="1">
    <location>
        <begin position="85"/>
        <end position="113"/>
    </location>
</feature>